<dbReference type="InterPro" id="IPR027417">
    <property type="entry name" value="P-loop_NTPase"/>
</dbReference>
<evidence type="ECO:0000313" key="1">
    <source>
        <dbReference type="EMBL" id="RCW42099.1"/>
    </source>
</evidence>
<dbReference type="GO" id="GO:0009898">
    <property type="term" value="C:cytoplasmic side of plasma membrane"/>
    <property type="evidence" value="ECO:0007669"/>
    <property type="project" value="TreeGrafter"/>
</dbReference>
<organism evidence="1 2">
    <name type="scientific">Paenibacillus prosopidis</name>
    <dbReference type="NCBI Taxonomy" id="630520"/>
    <lineage>
        <taxon>Bacteria</taxon>
        <taxon>Bacillati</taxon>
        <taxon>Bacillota</taxon>
        <taxon>Bacilli</taxon>
        <taxon>Bacillales</taxon>
        <taxon>Paenibacillaceae</taxon>
        <taxon>Paenibacillus</taxon>
    </lineage>
</organism>
<dbReference type="GO" id="GO:0051782">
    <property type="term" value="P:negative regulation of cell division"/>
    <property type="evidence" value="ECO:0007669"/>
    <property type="project" value="TreeGrafter"/>
</dbReference>
<dbReference type="PANTHER" id="PTHR43384">
    <property type="entry name" value="SEPTUM SITE-DETERMINING PROTEIN MIND HOMOLOG, CHLOROPLASTIC-RELATED"/>
    <property type="match status" value="1"/>
</dbReference>
<dbReference type="AlphaFoldDB" id="A0A368VK71"/>
<keyword evidence="1" id="KW-0969">Cilium</keyword>
<dbReference type="GO" id="GO:0005829">
    <property type="term" value="C:cytosol"/>
    <property type="evidence" value="ECO:0007669"/>
    <property type="project" value="TreeGrafter"/>
</dbReference>
<name>A0A368VK71_9BACL</name>
<accession>A0A368VK71</accession>
<proteinExistence type="predicted"/>
<evidence type="ECO:0000313" key="2">
    <source>
        <dbReference type="Proteomes" id="UP000252415"/>
    </source>
</evidence>
<dbReference type="GO" id="GO:0016887">
    <property type="term" value="F:ATP hydrolysis activity"/>
    <property type="evidence" value="ECO:0007669"/>
    <property type="project" value="TreeGrafter"/>
</dbReference>
<dbReference type="Gene3D" id="3.40.50.300">
    <property type="entry name" value="P-loop containing nucleotide triphosphate hydrolases"/>
    <property type="match status" value="1"/>
</dbReference>
<sequence length="389" mass="43423">MKRYQLAVAVKEQEYMRRLADYVRESPLGEQWQVTAFTNAEACKEYVKQGYSIDLLAAQPELLNELKERLPNVPTVALVMKPGESKEENELQQFQPLPLLLQRLFEFHAAAAGKLAHTAAAVEEASGVQVISVYSASGGVGKTALALHFVHAASSHRYRTFYLNLERWHTSDVWLGRMQAEGSSEGEGEGEGEGLSELLYGLKSQPDQALRWLMEHRKRHPLLKGDYLAACTNPEDRITLGAEDALSIVNVIAGSGHYDLIVIDLDDGLDELHTAIFERSDEVLWVLNDDASIRRKQMMALRYGEQKWGKRFERLSHKFIFVKNHAASTAQPIANELGGLACAPVPLPEVPEWRGEATVTLLSSPLFRAAVDRLFKYILKEGGEGVADR</sequence>
<protein>
    <submittedName>
        <fullName evidence="1">MinD-like ATPase involved in chromosome partitioning or flagellar assembly</fullName>
    </submittedName>
</protein>
<keyword evidence="1" id="KW-0966">Cell projection</keyword>
<dbReference type="Proteomes" id="UP000252415">
    <property type="component" value="Unassembled WGS sequence"/>
</dbReference>
<dbReference type="PANTHER" id="PTHR43384:SF13">
    <property type="entry name" value="SLR0110 PROTEIN"/>
    <property type="match status" value="1"/>
</dbReference>
<keyword evidence="1" id="KW-0282">Flagellum</keyword>
<dbReference type="OrthoDB" id="3035369at2"/>
<dbReference type="EMBL" id="QPJD01000019">
    <property type="protein sequence ID" value="RCW42099.1"/>
    <property type="molecule type" value="Genomic_DNA"/>
</dbReference>
<dbReference type="InterPro" id="IPR050625">
    <property type="entry name" value="ParA/MinD_ATPase"/>
</dbReference>
<gene>
    <name evidence="1" type="ORF">DFP97_11980</name>
</gene>
<keyword evidence="2" id="KW-1185">Reference proteome</keyword>
<dbReference type="SUPFAM" id="SSF52540">
    <property type="entry name" value="P-loop containing nucleoside triphosphate hydrolases"/>
    <property type="match status" value="1"/>
</dbReference>
<dbReference type="RefSeq" id="WP_114383369.1">
    <property type="nucleotide sequence ID" value="NZ_QPJD01000019.1"/>
</dbReference>
<reference evidence="1 2" key="1">
    <citation type="submission" date="2018-07" db="EMBL/GenBank/DDBJ databases">
        <title>Genomic Encyclopedia of Type Strains, Phase III (KMG-III): the genomes of soil and plant-associated and newly described type strains.</title>
        <authorList>
            <person name="Whitman W."/>
        </authorList>
    </citation>
    <scope>NUCLEOTIDE SEQUENCE [LARGE SCALE GENOMIC DNA]</scope>
    <source>
        <strain evidence="1 2">CECT 7506</strain>
    </source>
</reference>
<dbReference type="GO" id="GO:0005524">
    <property type="term" value="F:ATP binding"/>
    <property type="evidence" value="ECO:0007669"/>
    <property type="project" value="TreeGrafter"/>
</dbReference>
<dbReference type="Gene3D" id="3.40.50.10850">
    <property type="entry name" value="Ntrc-like two-domain protein"/>
    <property type="match status" value="1"/>
</dbReference>
<comment type="caution">
    <text evidence="1">The sequence shown here is derived from an EMBL/GenBank/DDBJ whole genome shotgun (WGS) entry which is preliminary data.</text>
</comment>